<name>A0A1M4MH99_9EURY</name>
<dbReference type="PANTHER" id="PTHR33969:SF2">
    <property type="entry name" value="SEGREGATION AND CONDENSATION PROTEIN A"/>
    <property type="match status" value="1"/>
</dbReference>
<dbReference type="AlphaFoldDB" id="A0A1M4MH99"/>
<accession>A0A1M4MH99</accession>
<sequence>MDEEPVEILAGMAERGEVDPWNIDIVDVTDRFLAELDRRKELDLRISGRTLFYAACLLRLKSDYLDSWGEEEDEDSFDDDEEESFDDLGFDFESGGGAEPIGRLEREIQRRLGRKNLRKRPPVTLYELIKQLKTAEKEQRRRQRKRVSVPREPDLDLDARDVVAVAHDEGYLGAVEVVMKEFRRAAPNGDVLTLGDLSGAIGRSRRDVYIPLLFLMLEGKLALWQDEFFGEIYVGEQIPDNDAAEADNTTSSQS</sequence>
<dbReference type="STRING" id="118126.L21_0162"/>
<dbReference type="PANTHER" id="PTHR33969">
    <property type="entry name" value="SEGREGATION AND CONDENSATION PROTEIN A"/>
    <property type="match status" value="1"/>
</dbReference>
<evidence type="ECO:0000313" key="1">
    <source>
        <dbReference type="EMBL" id="SCL74289.1"/>
    </source>
</evidence>
<dbReference type="OrthoDB" id="53244at2157"/>
<dbReference type="Pfam" id="PF02616">
    <property type="entry name" value="SMC_ScpA"/>
    <property type="match status" value="1"/>
</dbReference>
<organism evidence="1 2">
    <name type="scientific">Methanoculleus chikugoensis</name>
    <dbReference type="NCBI Taxonomy" id="118126"/>
    <lineage>
        <taxon>Archaea</taxon>
        <taxon>Methanobacteriati</taxon>
        <taxon>Methanobacteriota</taxon>
        <taxon>Stenosarchaea group</taxon>
        <taxon>Methanomicrobia</taxon>
        <taxon>Methanomicrobiales</taxon>
        <taxon>Methanomicrobiaceae</taxon>
        <taxon>Methanoculleus</taxon>
    </lineage>
</organism>
<reference evidence="1 2" key="1">
    <citation type="submission" date="2016-08" db="EMBL/GenBank/DDBJ databases">
        <authorList>
            <person name="Seilhamer J.J."/>
        </authorList>
    </citation>
    <scope>NUCLEOTIDE SEQUENCE [LARGE SCALE GENOMIC DNA]</scope>
    <source>
        <strain evidence="1">L21-II-0</strain>
    </source>
</reference>
<dbReference type="Gene3D" id="1.10.10.580">
    <property type="entry name" value="Structural maintenance of chromosome 1. Chain E"/>
    <property type="match status" value="1"/>
</dbReference>
<dbReference type="Proteomes" id="UP000184671">
    <property type="component" value="Unassembled WGS sequence"/>
</dbReference>
<proteinExistence type="predicted"/>
<evidence type="ECO:0000313" key="2">
    <source>
        <dbReference type="Proteomes" id="UP000184671"/>
    </source>
</evidence>
<dbReference type="InterPro" id="IPR003768">
    <property type="entry name" value="ScpA"/>
</dbReference>
<dbReference type="Gene3D" id="6.10.250.2410">
    <property type="match status" value="1"/>
</dbReference>
<dbReference type="InterPro" id="IPR023093">
    <property type="entry name" value="ScpA-like_C"/>
</dbReference>
<gene>
    <name evidence="1" type="ORF">L21_0162</name>
</gene>
<dbReference type="EMBL" id="FMID01000004">
    <property type="protein sequence ID" value="SCL74289.1"/>
    <property type="molecule type" value="Genomic_DNA"/>
</dbReference>
<dbReference type="RefSeq" id="WP_074368599.1">
    <property type="nucleotide sequence ID" value="NZ_FMID01000004.1"/>
</dbReference>
<protein>
    <submittedName>
        <fullName evidence="1">Segregation and condensation protein A</fullName>
    </submittedName>
</protein>